<dbReference type="PANTHER" id="PTHR43313:SF36">
    <property type="entry name" value="D-BETA-HYDROXYBUTYRATE DEHYDROGENASE, MITOCHONDRIAL"/>
    <property type="match status" value="1"/>
</dbReference>
<dbReference type="GO" id="GO:0008202">
    <property type="term" value="P:steroid metabolic process"/>
    <property type="evidence" value="ECO:0007669"/>
    <property type="project" value="TreeGrafter"/>
</dbReference>
<evidence type="ECO:0000256" key="2">
    <source>
        <dbReference type="RuleBase" id="RU000363"/>
    </source>
</evidence>
<dbReference type="Pfam" id="PF00106">
    <property type="entry name" value="adh_short"/>
    <property type="match status" value="1"/>
</dbReference>
<keyword evidence="3" id="KW-0472">Membrane</keyword>
<dbReference type="InterPro" id="IPR036291">
    <property type="entry name" value="NAD(P)-bd_dom_sf"/>
</dbReference>
<dbReference type="InterPro" id="IPR020904">
    <property type="entry name" value="Sc_DH/Rdtase_CS"/>
</dbReference>
<dbReference type="PRINTS" id="PR00080">
    <property type="entry name" value="SDRFAMILY"/>
</dbReference>
<name>A0AAV4VSC5_9ARAC</name>
<dbReference type="Gene3D" id="3.40.50.720">
    <property type="entry name" value="NAD(P)-binding Rossmann-like Domain"/>
    <property type="match status" value="1"/>
</dbReference>
<accession>A0AAV4VSC5</accession>
<keyword evidence="3" id="KW-0812">Transmembrane</keyword>
<dbReference type="GO" id="GO:0016491">
    <property type="term" value="F:oxidoreductase activity"/>
    <property type="evidence" value="ECO:0007669"/>
    <property type="project" value="UniProtKB-KW"/>
</dbReference>
<dbReference type="SUPFAM" id="SSF51735">
    <property type="entry name" value="NAD(P)-binding Rossmann-fold domains"/>
    <property type="match status" value="1"/>
</dbReference>
<dbReference type="PANTHER" id="PTHR43313">
    <property type="entry name" value="SHORT-CHAIN DEHYDROGENASE/REDUCTASE FAMILY 9C"/>
    <property type="match status" value="1"/>
</dbReference>
<dbReference type="PRINTS" id="PR00081">
    <property type="entry name" value="GDHRDH"/>
</dbReference>
<proteinExistence type="inferred from homology"/>
<feature type="transmembrane region" description="Helical" evidence="3">
    <location>
        <begin position="29"/>
        <end position="50"/>
    </location>
</feature>
<dbReference type="InterPro" id="IPR002347">
    <property type="entry name" value="SDR_fam"/>
</dbReference>
<evidence type="ECO:0000313" key="5">
    <source>
        <dbReference type="Proteomes" id="UP001054837"/>
    </source>
</evidence>
<protein>
    <submittedName>
        <fullName evidence="4">Uncharacterized protein</fullName>
    </submittedName>
</protein>
<dbReference type="PROSITE" id="PS00061">
    <property type="entry name" value="ADH_SHORT"/>
    <property type="match status" value="1"/>
</dbReference>
<reference evidence="4 5" key="1">
    <citation type="submission" date="2021-06" db="EMBL/GenBank/DDBJ databases">
        <title>Caerostris darwini draft genome.</title>
        <authorList>
            <person name="Kono N."/>
            <person name="Arakawa K."/>
        </authorList>
    </citation>
    <scope>NUCLEOTIDE SEQUENCE [LARGE SCALE GENOMIC DNA]</scope>
</reference>
<evidence type="ECO:0000256" key="1">
    <source>
        <dbReference type="ARBA" id="ARBA00023002"/>
    </source>
</evidence>
<organism evidence="4 5">
    <name type="scientific">Caerostris darwini</name>
    <dbReference type="NCBI Taxonomy" id="1538125"/>
    <lineage>
        <taxon>Eukaryota</taxon>
        <taxon>Metazoa</taxon>
        <taxon>Ecdysozoa</taxon>
        <taxon>Arthropoda</taxon>
        <taxon>Chelicerata</taxon>
        <taxon>Arachnida</taxon>
        <taxon>Araneae</taxon>
        <taxon>Araneomorphae</taxon>
        <taxon>Entelegynae</taxon>
        <taxon>Araneoidea</taxon>
        <taxon>Araneidae</taxon>
        <taxon>Caerostris</taxon>
    </lineage>
</organism>
<evidence type="ECO:0000313" key="4">
    <source>
        <dbReference type="EMBL" id="GIY73232.1"/>
    </source>
</evidence>
<keyword evidence="3" id="KW-1133">Transmembrane helix</keyword>
<dbReference type="Proteomes" id="UP001054837">
    <property type="component" value="Unassembled WGS sequence"/>
</dbReference>
<comment type="caution">
    <text evidence="4">The sequence shown here is derived from an EMBL/GenBank/DDBJ whole genome shotgun (WGS) entry which is preliminary data.</text>
</comment>
<dbReference type="AlphaFoldDB" id="A0AAV4VSC5"/>
<sequence>MLNTAVTQSVSLILLGSIGYLTYDSIGTLYLLVAGLSCFLYVSFLLASFVDNALPRFRVSSSNKAVFITGCDKGFGQMLARRLDGMGYKVFAGCLEPQGREVQKLKDTVSSNLVVVPLDVTKDESVQEAFQTVKSQLGKCELWALVNNAGVIERGELEWTPLDVYRKQFEVNTFGVVRVTQAFLPLLRKFKGRVVTISSVGGRHTFSGFVPYCMSKHAVTSFCDGLRLEMKKFGVKVITVEPFSYQTGMTEMETVLKSIRDTWQKSSKKLQEDVYDKEYIDAFSDCVRKFNETTALPDTNQVIDLLVEAVCATSPHYSYVPGNLESALNLWLSRRAPTTVVDYFVRKRVTFDCDLEKYLEERELVKKNS</sequence>
<dbReference type="EMBL" id="BPLQ01013583">
    <property type="protein sequence ID" value="GIY73232.1"/>
    <property type="molecule type" value="Genomic_DNA"/>
</dbReference>
<gene>
    <name evidence="4" type="primary">Rdh7</name>
    <name evidence="4" type="ORF">CDAR_572571</name>
</gene>
<keyword evidence="1" id="KW-0560">Oxidoreductase</keyword>
<comment type="similarity">
    <text evidence="2">Belongs to the short-chain dehydrogenases/reductases (SDR) family.</text>
</comment>
<evidence type="ECO:0000256" key="3">
    <source>
        <dbReference type="SAM" id="Phobius"/>
    </source>
</evidence>
<keyword evidence="5" id="KW-1185">Reference proteome</keyword>